<proteinExistence type="predicted"/>
<feature type="transmembrane region" description="Helical" evidence="1">
    <location>
        <begin position="120"/>
        <end position="139"/>
    </location>
</feature>
<keyword evidence="1" id="KW-0812">Transmembrane</keyword>
<keyword evidence="1" id="KW-0472">Membrane</keyword>
<organism evidence="2 3">
    <name type="scientific">Chitinophaga varians</name>
    <dbReference type="NCBI Taxonomy" id="2202339"/>
    <lineage>
        <taxon>Bacteria</taxon>
        <taxon>Pseudomonadati</taxon>
        <taxon>Bacteroidota</taxon>
        <taxon>Chitinophagia</taxon>
        <taxon>Chitinophagales</taxon>
        <taxon>Chitinophagaceae</taxon>
        <taxon>Chitinophaga</taxon>
    </lineage>
</organism>
<evidence type="ECO:0000256" key="1">
    <source>
        <dbReference type="SAM" id="Phobius"/>
    </source>
</evidence>
<evidence type="ECO:0000313" key="3">
    <source>
        <dbReference type="Proteomes" id="UP000570474"/>
    </source>
</evidence>
<keyword evidence="3" id="KW-1185">Reference proteome</keyword>
<feature type="transmembrane region" description="Helical" evidence="1">
    <location>
        <begin position="94"/>
        <end position="114"/>
    </location>
</feature>
<feature type="transmembrane region" description="Helical" evidence="1">
    <location>
        <begin position="62"/>
        <end position="87"/>
    </location>
</feature>
<dbReference type="AlphaFoldDB" id="A0A847RQM0"/>
<evidence type="ECO:0000313" key="2">
    <source>
        <dbReference type="EMBL" id="NLR67980.1"/>
    </source>
</evidence>
<dbReference type="RefSeq" id="WP_168873921.1">
    <property type="nucleotide sequence ID" value="NZ_JABAIA010000003.1"/>
</dbReference>
<dbReference type="EMBL" id="JABAIA010000003">
    <property type="protein sequence ID" value="NLR67980.1"/>
    <property type="molecule type" value="Genomic_DNA"/>
</dbReference>
<feature type="transmembrane region" description="Helical" evidence="1">
    <location>
        <begin position="28"/>
        <end position="47"/>
    </location>
</feature>
<keyword evidence="1" id="KW-1133">Transmembrane helix</keyword>
<sequence>MEQQQTIFDKSFDEVHTLRRRQLMQPWLKLYTWITIGFGLLFSFLIFRESITAFKASPQDNAGYIVGFAIVGIIISAIYLAPAVLVWLEVKWAIWFNIVIAALWVVTIALGTIMSGTDSLYVGVTIIYFIPFWAGLFPLRRRWSKEAISGPTLRKLRGQL</sequence>
<accession>A0A847RQM0</accession>
<comment type="caution">
    <text evidence="2">The sequence shown here is derived from an EMBL/GenBank/DDBJ whole genome shotgun (WGS) entry which is preliminary data.</text>
</comment>
<reference evidence="2 3" key="1">
    <citation type="submission" date="2020-04" db="EMBL/GenBank/DDBJ databases">
        <authorList>
            <person name="Yin C."/>
        </authorList>
    </citation>
    <scope>NUCLEOTIDE SEQUENCE [LARGE SCALE GENOMIC DNA]</scope>
    <source>
        <strain evidence="2 3">Ae27</strain>
    </source>
</reference>
<dbReference type="Proteomes" id="UP000570474">
    <property type="component" value="Unassembled WGS sequence"/>
</dbReference>
<gene>
    <name evidence="2" type="ORF">HGH92_26985</name>
</gene>
<protein>
    <submittedName>
        <fullName evidence="2">Uncharacterized protein</fullName>
    </submittedName>
</protein>
<name>A0A847RQM0_9BACT</name>